<gene>
    <name evidence="8" type="ORF">PHMEG_00025598</name>
</gene>
<dbReference type="AlphaFoldDB" id="A0A225VCW3"/>
<dbReference type="InterPro" id="IPR054463">
    <property type="entry name" value="PexRD54_WY"/>
</dbReference>
<evidence type="ECO:0000256" key="1">
    <source>
        <dbReference type="ARBA" id="ARBA00004340"/>
    </source>
</evidence>
<comment type="similarity">
    <text evidence="3">Belongs to the RxLR effector family.</text>
</comment>
<comment type="caution">
    <text evidence="8">The sequence shown here is derived from an EMBL/GenBank/DDBJ whole genome shotgun (WGS) entry which is preliminary data.</text>
</comment>
<reference evidence="9" key="1">
    <citation type="submission" date="2017-03" db="EMBL/GenBank/DDBJ databases">
        <title>Phytopthora megakarya and P. palmivora, two closely related causual agents of cacao black pod achieved similar genome size and gene model numbers by different mechanisms.</title>
        <authorList>
            <person name="Ali S."/>
            <person name="Shao J."/>
            <person name="Larry D.J."/>
            <person name="Kronmiller B."/>
            <person name="Shen D."/>
            <person name="Strem M.D."/>
            <person name="Melnick R.L."/>
            <person name="Guiltinan M.J."/>
            <person name="Tyler B.M."/>
            <person name="Meinhardt L.W."/>
            <person name="Bailey B.A."/>
        </authorList>
    </citation>
    <scope>NUCLEOTIDE SEQUENCE [LARGE SCALE GENOMIC DNA]</scope>
    <source>
        <strain evidence="9">zdho120</strain>
    </source>
</reference>
<evidence type="ECO:0000256" key="4">
    <source>
        <dbReference type="ARBA" id="ARBA00022525"/>
    </source>
</evidence>
<dbReference type="Pfam" id="PF22748">
    <property type="entry name" value="PexRD54_WY"/>
    <property type="match status" value="2"/>
</dbReference>
<keyword evidence="9" id="KW-1185">Reference proteome</keyword>
<dbReference type="EMBL" id="NBNE01005942">
    <property type="protein sequence ID" value="OWZ02779.1"/>
    <property type="molecule type" value="Genomic_DNA"/>
</dbReference>
<dbReference type="OrthoDB" id="110891at2759"/>
<feature type="domain" description="RxLR effector PexRD54 WY" evidence="7">
    <location>
        <begin position="15"/>
        <end position="47"/>
    </location>
</feature>
<proteinExistence type="inferred from homology"/>
<evidence type="ECO:0000256" key="6">
    <source>
        <dbReference type="ARBA" id="ARBA00023026"/>
    </source>
</evidence>
<evidence type="ECO:0000256" key="2">
    <source>
        <dbReference type="ARBA" id="ARBA00004613"/>
    </source>
</evidence>
<sequence length="426" mass="50005">MKQYATNLKGMLIENKSPTEVFKRFGLDKAGDNVLLNPLFGPWLKYVEAFNKENPSKKFGLSAVLPNEMWHWEDMIALAMKNPRTKRYANIVEAERTKKWLSEGTLPKNIFVSLTGTKYGDNFFEEPGFRTWLKYLNNFNKMYPERRMNLIDSVRGYYTDKRLVEILVLGKSNPKTKVLATKLERTLLNTWSRELKSPDEVSTIMNVETSSSVMQRYRKRYDWAATEAGNQQFNNPKRFNDYLNYYKMRNPSVREQTISILRKRYSDEELIKMTANYKDIPGARQVEHDLFVAWKKTKQTPDDIFKLMQLKNTDDKLLESPLLSTWYMYVKHFTTTNVVEETMGTLTRSFGNERLSHILVAAKNVESTKQMAENMQKWQLTTWLRGREDPALVKTWMGVRESMKNPETLLFEKYVVLLKEGAKVFA</sequence>
<dbReference type="Proteomes" id="UP000198211">
    <property type="component" value="Unassembled WGS sequence"/>
</dbReference>
<protein>
    <recommendedName>
        <fullName evidence="7">RxLR effector PexRD54 WY domain-containing protein</fullName>
    </recommendedName>
</protein>
<evidence type="ECO:0000256" key="3">
    <source>
        <dbReference type="ARBA" id="ARBA00010400"/>
    </source>
</evidence>
<keyword evidence="5" id="KW-0732">Signal</keyword>
<keyword evidence="6" id="KW-0843">Virulence</keyword>
<comment type="subcellular location">
    <subcellularLocation>
        <location evidence="1">Host cell</location>
    </subcellularLocation>
    <subcellularLocation>
        <location evidence="2">Secreted</location>
    </subcellularLocation>
</comment>
<evidence type="ECO:0000313" key="9">
    <source>
        <dbReference type="Proteomes" id="UP000198211"/>
    </source>
</evidence>
<accession>A0A225VCW3</accession>
<evidence type="ECO:0000259" key="7">
    <source>
        <dbReference type="Pfam" id="PF22748"/>
    </source>
</evidence>
<organism evidence="8 9">
    <name type="scientific">Phytophthora megakarya</name>
    <dbReference type="NCBI Taxonomy" id="4795"/>
    <lineage>
        <taxon>Eukaryota</taxon>
        <taxon>Sar</taxon>
        <taxon>Stramenopiles</taxon>
        <taxon>Oomycota</taxon>
        <taxon>Peronosporomycetes</taxon>
        <taxon>Peronosporales</taxon>
        <taxon>Peronosporaceae</taxon>
        <taxon>Phytophthora</taxon>
    </lineage>
</organism>
<keyword evidence="4" id="KW-0964">Secreted</keyword>
<evidence type="ECO:0000256" key="5">
    <source>
        <dbReference type="ARBA" id="ARBA00022729"/>
    </source>
</evidence>
<evidence type="ECO:0000313" key="8">
    <source>
        <dbReference type="EMBL" id="OWZ02779.1"/>
    </source>
</evidence>
<name>A0A225VCW3_9STRA</name>
<feature type="domain" description="RxLR effector PexRD54 WY" evidence="7">
    <location>
        <begin position="293"/>
        <end position="330"/>
    </location>
</feature>